<reference evidence="4" key="1">
    <citation type="submission" date="2017-02" db="UniProtKB">
        <authorList>
            <consortium name="WormBaseParasite"/>
        </authorList>
    </citation>
    <scope>IDENTIFICATION</scope>
</reference>
<dbReference type="OrthoDB" id="5865666at2759"/>
<dbReference type="EMBL" id="UYYG01001157">
    <property type="protein sequence ID" value="VDN56938.1"/>
    <property type="molecule type" value="Genomic_DNA"/>
</dbReference>
<dbReference type="AlphaFoldDB" id="A0A0N4U6J7"/>
<gene>
    <name evidence="1" type="ORF">DME_LOCUS6911</name>
</gene>
<name>A0A0N4U6J7_DRAME</name>
<dbReference type="Proteomes" id="UP000274756">
    <property type="component" value="Unassembled WGS sequence"/>
</dbReference>
<sequence>MKVIYFLEVKSNAMSNGIGDISQSKVSAQHFKNADGLIGVNVSSVGNATGAGKTNSLSSIYGASGINGTGNAAAMGSRANSITDLFGEILGGKQIVNLYNQASGIGVNDTSAVASGNGVITNGTHGGKYSILFNLLNKHFYEMNFSQEKS</sequence>
<evidence type="ECO:0000313" key="2">
    <source>
        <dbReference type="Proteomes" id="UP000038040"/>
    </source>
</evidence>
<evidence type="ECO:0000313" key="3">
    <source>
        <dbReference type="Proteomes" id="UP000274756"/>
    </source>
</evidence>
<dbReference type="WBParaSite" id="DME_0000255101-mRNA-1">
    <property type="protein sequence ID" value="DME_0000255101-mRNA-1"/>
    <property type="gene ID" value="DME_0000255101"/>
</dbReference>
<dbReference type="Proteomes" id="UP000038040">
    <property type="component" value="Unplaced"/>
</dbReference>
<keyword evidence="3" id="KW-1185">Reference proteome</keyword>
<evidence type="ECO:0000313" key="4">
    <source>
        <dbReference type="WBParaSite" id="DME_0000255101-mRNA-1"/>
    </source>
</evidence>
<organism evidence="2 4">
    <name type="scientific">Dracunculus medinensis</name>
    <name type="common">Guinea worm</name>
    <dbReference type="NCBI Taxonomy" id="318479"/>
    <lineage>
        <taxon>Eukaryota</taxon>
        <taxon>Metazoa</taxon>
        <taxon>Ecdysozoa</taxon>
        <taxon>Nematoda</taxon>
        <taxon>Chromadorea</taxon>
        <taxon>Rhabditida</taxon>
        <taxon>Spirurina</taxon>
        <taxon>Dracunculoidea</taxon>
        <taxon>Dracunculidae</taxon>
        <taxon>Dracunculus</taxon>
    </lineage>
</organism>
<proteinExistence type="predicted"/>
<evidence type="ECO:0000313" key="1">
    <source>
        <dbReference type="EMBL" id="VDN56938.1"/>
    </source>
</evidence>
<accession>A0A0N4U6J7</accession>
<reference evidence="1 3" key="2">
    <citation type="submission" date="2018-11" db="EMBL/GenBank/DDBJ databases">
        <authorList>
            <consortium name="Pathogen Informatics"/>
        </authorList>
    </citation>
    <scope>NUCLEOTIDE SEQUENCE [LARGE SCALE GENOMIC DNA]</scope>
</reference>
<protein>
    <submittedName>
        <fullName evidence="4">Variable large protein</fullName>
    </submittedName>
</protein>